<evidence type="ECO:0000256" key="3">
    <source>
        <dbReference type="ARBA" id="ARBA00022448"/>
    </source>
</evidence>
<comment type="caution">
    <text evidence="11">The sequence shown here is derived from an EMBL/GenBank/DDBJ whole genome shotgun (WGS) entry which is preliminary data.</text>
</comment>
<feature type="transmembrane region" description="Helical" evidence="8">
    <location>
        <begin position="116"/>
        <end position="135"/>
    </location>
</feature>
<dbReference type="PANTHER" id="PTHR23502">
    <property type="entry name" value="MAJOR FACILITATOR SUPERFAMILY"/>
    <property type="match status" value="1"/>
</dbReference>
<proteinExistence type="inferred from homology"/>
<dbReference type="OrthoDB" id="9800416at2"/>
<organism evidence="11 12">
    <name type="scientific">Chelatococcus asaccharovorans</name>
    <dbReference type="NCBI Taxonomy" id="28210"/>
    <lineage>
        <taxon>Bacteria</taxon>
        <taxon>Pseudomonadati</taxon>
        <taxon>Pseudomonadota</taxon>
        <taxon>Alphaproteobacteria</taxon>
        <taxon>Hyphomicrobiales</taxon>
        <taxon>Chelatococcaceae</taxon>
        <taxon>Chelatococcus</taxon>
    </lineage>
</organism>
<dbReference type="AlphaFoldDB" id="A0A2V3TQH7"/>
<evidence type="ECO:0000256" key="5">
    <source>
        <dbReference type="ARBA" id="ARBA00022692"/>
    </source>
</evidence>
<accession>A0A2V3TQH7</accession>
<keyword evidence="3 8" id="KW-0813">Transport</keyword>
<dbReference type="InterPro" id="IPR020846">
    <property type="entry name" value="MFS_dom"/>
</dbReference>
<protein>
    <recommendedName>
        <fullName evidence="8">Bcr/CflA family efflux transporter</fullName>
    </recommendedName>
</protein>
<name>A0A2V3TQH7_9HYPH</name>
<dbReference type="NCBIfam" id="TIGR00710">
    <property type="entry name" value="efflux_Bcr_CflA"/>
    <property type="match status" value="1"/>
</dbReference>
<evidence type="ECO:0000256" key="6">
    <source>
        <dbReference type="ARBA" id="ARBA00022989"/>
    </source>
</evidence>
<dbReference type="FunFam" id="1.20.1720.10:FF:000005">
    <property type="entry name" value="Bcr/CflA family efflux transporter"/>
    <property type="match status" value="1"/>
</dbReference>
<dbReference type="GO" id="GO:0005886">
    <property type="term" value="C:plasma membrane"/>
    <property type="evidence" value="ECO:0007669"/>
    <property type="project" value="UniProtKB-SubCell"/>
</dbReference>
<keyword evidence="5 8" id="KW-0812">Transmembrane</keyword>
<feature type="transmembrane region" description="Helical" evidence="8">
    <location>
        <begin position="384"/>
        <end position="405"/>
    </location>
</feature>
<keyword evidence="7 8" id="KW-0472">Membrane</keyword>
<feature type="transmembrane region" description="Helical" evidence="8">
    <location>
        <begin position="278"/>
        <end position="302"/>
    </location>
</feature>
<comment type="subcellular location">
    <subcellularLocation>
        <location evidence="8">Cell inner membrane</location>
        <topology evidence="8">Multi-pass membrane protein</topology>
    </subcellularLocation>
    <subcellularLocation>
        <location evidence="1">Cell membrane</location>
        <topology evidence="1">Multi-pass membrane protein</topology>
    </subcellularLocation>
</comment>
<keyword evidence="6 8" id="KW-1133">Transmembrane helix</keyword>
<evidence type="ECO:0000256" key="9">
    <source>
        <dbReference type="SAM" id="MobiDB-lite"/>
    </source>
</evidence>
<feature type="transmembrane region" description="Helical" evidence="8">
    <location>
        <begin position="347"/>
        <end position="372"/>
    </location>
</feature>
<evidence type="ECO:0000313" key="11">
    <source>
        <dbReference type="EMBL" id="PXW50429.1"/>
    </source>
</evidence>
<reference evidence="11 12" key="1">
    <citation type="submission" date="2018-05" db="EMBL/GenBank/DDBJ databases">
        <title>Genomic Encyclopedia of Type Strains, Phase IV (KMG-IV): sequencing the most valuable type-strain genomes for metagenomic binning, comparative biology and taxonomic classification.</title>
        <authorList>
            <person name="Goeker M."/>
        </authorList>
    </citation>
    <scope>NUCLEOTIDE SEQUENCE [LARGE SCALE GENOMIC DNA]</scope>
    <source>
        <strain evidence="11 12">DSM 6462</strain>
    </source>
</reference>
<feature type="domain" description="Major facilitator superfamily (MFS) profile" evidence="10">
    <location>
        <begin position="50"/>
        <end position="438"/>
    </location>
</feature>
<feature type="transmembrane region" description="Helical" evidence="8">
    <location>
        <begin position="323"/>
        <end position="341"/>
    </location>
</feature>
<evidence type="ECO:0000256" key="7">
    <source>
        <dbReference type="ARBA" id="ARBA00023136"/>
    </source>
</evidence>
<dbReference type="InterPro" id="IPR004812">
    <property type="entry name" value="Efflux_drug-R_Bcr/CmlA"/>
</dbReference>
<evidence type="ECO:0000256" key="8">
    <source>
        <dbReference type="RuleBase" id="RU365088"/>
    </source>
</evidence>
<dbReference type="CDD" id="cd17320">
    <property type="entry name" value="MFS_MdfA_MDR_like"/>
    <property type="match status" value="1"/>
</dbReference>
<dbReference type="PANTHER" id="PTHR23502:SF132">
    <property type="entry name" value="POLYAMINE TRANSPORTER 2-RELATED"/>
    <property type="match status" value="1"/>
</dbReference>
<keyword evidence="12" id="KW-1185">Reference proteome</keyword>
<feature type="compositionally biased region" description="Basic and acidic residues" evidence="9">
    <location>
        <begin position="15"/>
        <end position="27"/>
    </location>
</feature>
<feature type="transmembrane region" description="Helical" evidence="8">
    <location>
        <begin position="411"/>
        <end position="431"/>
    </location>
</feature>
<evidence type="ECO:0000313" key="12">
    <source>
        <dbReference type="Proteomes" id="UP000248021"/>
    </source>
</evidence>
<feature type="transmembrane region" description="Helical" evidence="8">
    <location>
        <begin position="85"/>
        <end position="104"/>
    </location>
</feature>
<gene>
    <name evidence="11" type="ORF">C7450_1274</name>
</gene>
<feature type="transmembrane region" description="Helical" evidence="8">
    <location>
        <begin position="202"/>
        <end position="221"/>
    </location>
</feature>
<feature type="transmembrane region" description="Helical" evidence="8">
    <location>
        <begin position="254"/>
        <end position="272"/>
    </location>
</feature>
<sequence>MSMPLPRNDNAPSQRGERPHAANDEKGSVAGPPPLPGARRDPAQPVVKNAVFIIGALSTIGPMAIDMYLPAFPAIAKALATEVGMVQLSMVSFFAALVIGQLIYGPVSDAIGRKRPIYAGLVLFVIASIGCALAESVEMLIALRFVQGIGACAGMVLARAIVRDIHTGREAVRLISLTLLVLSVSPMLAPLGGSLLTQFVSWRGIFLVIAASGAVCLWLMWRQLPETRPPERRTRGGVRAALGAYRVLMRDRRFLGTAFMCGCGQGIMVSYLTGSSFVFIEVFGVSPVGYSVIFAVNACALVGSAQMNATLVGRFGLPRLIRAATLAVCLSTVTLAALVLPGQASLVMFWGITMVLFAALGVLNPISAVLALESHGARAGAASSMLGGIQFSLATVAGAAVSLFFDGSARPLVIAFVICGIGAAVLAHVTLRRPASAQA</sequence>
<feature type="transmembrane region" description="Helical" evidence="8">
    <location>
        <begin position="141"/>
        <end position="162"/>
    </location>
</feature>
<dbReference type="GO" id="GO:0042910">
    <property type="term" value="F:xenobiotic transmembrane transporter activity"/>
    <property type="evidence" value="ECO:0007669"/>
    <property type="project" value="InterPro"/>
</dbReference>
<evidence type="ECO:0000259" key="10">
    <source>
        <dbReference type="PROSITE" id="PS50850"/>
    </source>
</evidence>
<dbReference type="Gene3D" id="1.20.1720.10">
    <property type="entry name" value="Multidrug resistance protein D"/>
    <property type="match status" value="1"/>
</dbReference>
<dbReference type="InterPro" id="IPR011701">
    <property type="entry name" value="MFS"/>
</dbReference>
<feature type="region of interest" description="Disordered" evidence="9">
    <location>
        <begin position="1"/>
        <end position="42"/>
    </location>
</feature>
<dbReference type="EMBL" id="QJJK01000027">
    <property type="protein sequence ID" value="PXW50429.1"/>
    <property type="molecule type" value="Genomic_DNA"/>
</dbReference>
<evidence type="ECO:0000256" key="2">
    <source>
        <dbReference type="ARBA" id="ARBA00006236"/>
    </source>
</evidence>
<feature type="transmembrane region" description="Helical" evidence="8">
    <location>
        <begin position="46"/>
        <end position="65"/>
    </location>
</feature>
<keyword evidence="4" id="KW-1003">Cell membrane</keyword>
<dbReference type="SUPFAM" id="SSF103473">
    <property type="entry name" value="MFS general substrate transporter"/>
    <property type="match status" value="1"/>
</dbReference>
<dbReference type="InterPro" id="IPR036259">
    <property type="entry name" value="MFS_trans_sf"/>
</dbReference>
<keyword evidence="8" id="KW-0997">Cell inner membrane</keyword>
<feature type="transmembrane region" description="Helical" evidence="8">
    <location>
        <begin position="174"/>
        <end position="196"/>
    </location>
</feature>
<dbReference type="Pfam" id="PF07690">
    <property type="entry name" value="MFS_1"/>
    <property type="match status" value="1"/>
</dbReference>
<comment type="similarity">
    <text evidence="2 8">Belongs to the major facilitator superfamily. Bcr/CmlA family.</text>
</comment>
<evidence type="ECO:0000256" key="4">
    <source>
        <dbReference type="ARBA" id="ARBA00022475"/>
    </source>
</evidence>
<dbReference type="Proteomes" id="UP000248021">
    <property type="component" value="Unassembled WGS sequence"/>
</dbReference>
<dbReference type="PROSITE" id="PS50850">
    <property type="entry name" value="MFS"/>
    <property type="match status" value="1"/>
</dbReference>
<evidence type="ECO:0000256" key="1">
    <source>
        <dbReference type="ARBA" id="ARBA00004651"/>
    </source>
</evidence>
<dbReference type="GO" id="GO:1990961">
    <property type="term" value="P:xenobiotic detoxification by transmembrane export across the plasma membrane"/>
    <property type="evidence" value="ECO:0007669"/>
    <property type="project" value="InterPro"/>
</dbReference>